<dbReference type="EMBL" id="MU003778">
    <property type="protein sequence ID" value="KAF2723057.1"/>
    <property type="molecule type" value="Genomic_DNA"/>
</dbReference>
<dbReference type="InterPro" id="IPR053143">
    <property type="entry name" value="Arylsulfate_ST"/>
</dbReference>
<organism evidence="1 2">
    <name type="scientific">Polychaeton citri CBS 116435</name>
    <dbReference type="NCBI Taxonomy" id="1314669"/>
    <lineage>
        <taxon>Eukaryota</taxon>
        <taxon>Fungi</taxon>
        <taxon>Dikarya</taxon>
        <taxon>Ascomycota</taxon>
        <taxon>Pezizomycotina</taxon>
        <taxon>Dothideomycetes</taxon>
        <taxon>Dothideomycetidae</taxon>
        <taxon>Capnodiales</taxon>
        <taxon>Capnodiaceae</taxon>
        <taxon>Polychaeton</taxon>
    </lineage>
</organism>
<accession>A0A9P4UP45</accession>
<dbReference type="AlphaFoldDB" id="A0A9P4UP45"/>
<dbReference type="PANTHER" id="PTHR35340:SF5">
    <property type="entry name" value="ASST-DOMAIN-CONTAINING PROTEIN"/>
    <property type="match status" value="1"/>
</dbReference>
<gene>
    <name evidence="1" type="ORF">K431DRAFT_337636</name>
</gene>
<keyword evidence="2" id="KW-1185">Reference proteome</keyword>
<proteinExistence type="predicted"/>
<evidence type="ECO:0008006" key="3">
    <source>
        <dbReference type="Google" id="ProtNLM"/>
    </source>
</evidence>
<comment type="caution">
    <text evidence="1">The sequence shown here is derived from an EMBL/GenBank/DDBJ whole genome shotgun (WGS) entry which is preliminary data.</text>
</comment>
<name>A0A9P4UP45_9PEZI</name>
<dbReference type="SUPFAM" id="SSF50998">
    <property type="entry name" value="Quinoprotein alcohol dehydrogenase-like"/>
    <property type="match status" value="1"/>
</dbReference>
<protein>
    <recommendedName>
        <fullName evidence="3">Arylsulfotransferase</fullName>
    </recommendedName>
</protein>
<evidence type="ECO:0000313" key="1">
    <source>
        <dbReference type="EMBL" id="KAF2723057.1"/>
    </source>
</evidence>
<evidence type="ECO:0000313" key="2">
    <source>
        <dbReference type="Proteomes" id="UP000799441"/>
    </source>
</evidence>
<dbReference type="InterPro" id="IPR011047">
    <property type="entry name" value="Quinoprotein_ADH-like_sf"/>
</dbReference>
<dbReference type="OrthoDB" id="5427350at2759"/>
<dbReference type="InterPro" id="IPR039535">
    <property type="entry name" value="ASST-like"/>
</dbReference>
<sequence>MRLSISCLVSTALADIGFIHNYTAYQAGDYGENPTQNYKSSHIPSPLFGVTRWEESLIDQTPYIFTTMEFWFKDANRVGPYIFNGKDLSMIYGNPGFEASNNARIQSYKNTSLFTFWAGQQGQGHASGSCIMMNNRYDVVYNISTVGLETGADLHECQITHDNTVLITAYETMPYDLTSVGGNSSDLLLDSIFQEIDIETGELLFTWRGSDHLPVSKSYKPYEPNGDIGWDAYHINSMQKNKDGNYFISLRRNHLLALIDGTDGSLIWQLGGRDNDFTDLSNGRATDIAWQHHARFIDDDWTKLTVFDNHKLEWTEDVGCQGSSCSRGVQLEINYDDMTAEVKQEFWSPEGVGAYAMGSYDHLPNTGNALIGWGSMAAFSEYTADGECVMDVLFGVLDSWVRSYRVYKAEWKGYPREPPAIEAEPATSTVYVSWNGATEVRSWAVLASNSTAELLEFGHSNTLHDLVVKTVPKAGFETAIVLDTPDIHVRVAALDASGAVLGATVLVDMCTLVVGPEGDRDDEDDAPFMLEYPHLATV</sequence>
<reference evidence="1" key="1">
    <citation type="journal article" date="2020" name="Stud. Mycol.">
        <title>101 Dothideomycetes genomes: a test case for predicting lifestyles and emergence of pathogens.</title>
        <authorList>
            <person name="Haridas S."/>
            <person name="Albert R."/>
            <person name="Binder M."/>
            <person name="Bloem J."/>
            <person name="Labutti K."/>
            <person name="Salamov A."/>
            <person name="Andreopoulos B."/>
            <person name="Baker S."/>
            <person name="Barry K."/>
            <person name="Bills G."/>
            <person name="Bluhm B."/>
            <person name="Cannon C."/>
            <person name="Castanera R."/>
            <person name="Culley D."/>
            <person name="Daum C."/>
            <person name="Ezra D."/>
            <person name="Gonzalez J."/>
            <person name="Henrissat B."/>
            <person name="Kuo A."/>
            <person name="Liang C."/>
            <person name="Lipzen A."/>
            <person name="Lutzoni F."/>
            <person name="Magnuson J."/>
            <person name="Mondo S."/>
            <person name="Nolan M."/>
            <person name="Ohm R."/>
            <person name="Pangilinan J."/>
            <person name="Park H.-J."/>
            <person name="Ramirez L."/>
            <person name="Alfaro M."/>
            <person name="Sun H."/>
            <person name="Tritt A."/>
            <person name="Yoshinaga Y."/>
            <person name="Zwiers L.-H."/>
            <person name="Turgeon B."/>
            <person name="Goodwin S."/>
            <person name="Spatafora J."/>
            <person name="Crous P."/>
            <person name="Grigoriev I."/>
        </authorList>
    </citation>
    <scope>NUCLEOTIDE SEQUENCE</scope>
    <source>
        <strain evidence="1">CBS 116435</strain>
    </source>
</reference>
<dbReference type="Proteomes" id="UP000799441">
    <property type="component" value="Unassembled WGS sequence"/>
</dbReference>
<dbReference type="PANTHER" id="PTHR35340">
    <property type="entry name" value="PQQ ENZYME REPEAT PROTEIN-RELATED"/>
    <property type="match status" value="1"/>
</dbReference>
<dbReference type="Pfam" id="PF14269">
    <property type="entry name" value="Arylsulfotran_2"/>
    <property type="match status" value="1"/>
</dbReference>